<evidence type="ECO:0000313" key="2">
    <source>
        <dbReference type="Proteomes" id="UP000006671"/>
    </source>
</evidence>
<keyword evidence="2" id="KW-1185">Reference proteome</keyword>
<evidence type="ECO:0008006" key="3">
    <source>
        <dbReference type="Google" id="ProtNLM"/>
    </source>
</evidence>
<dbReference type="RefSeq" id="XP_002670474.1">
    <property type="nucleotide sequence ID" value="XM_002670428.1"/>
</dbReference>
<name>D2VZP0_NAEGR</name>
<dbReference type="Proteomes" id="UP000006671">
    <property type="component" value="Unassembled WGS sequence"/>
</dbReference>
<protein>
    <recommendedName>
        <fullName evidence="3">Peptidase A1 domain-containing protein</fullName>
    </recommendedName>
</protein>
<dbReference type="KEGG" id="ngr:NAEGRDRAFT_81847"/>
<dbReference type="AlphaFoldDB" id="D2VZP0"/>
<gene>
    <name evidence="1" type="ORF">NAEGRDRAFT_81847</name>
</gene>
<dbReference type="InParanoid" id="D2VZP0"/>
<proteinExistence type="predicted"/>
<dbReference type="OrthoDB" id="9999491at2759"/>
<dbReference type="EMBL" id="GG738915">
    <property type="protein sequence ID" value="EFC37730.1"/>
    <property type="molecule type" value="Genomic_DNA"/>
</dbReference>
<sequence>MIRSITSYKVLFVDGHVIIEIPQHQDDPVLYALIDTGSPVTLSSSHKNLELGGCTFLSSQSPVFGASTHKIGELIGHGLDYLIGNDVLCNFSYEIRKTKMTFYSSQVTEPELLENHNTANSIDCEMVSFPLERIMTLPIMQVTTPFKKVKMYFDTGAKLSYGSEKWFDSIPTDGSTVNGVRYLGEEDDFHPSIGKFVGHFYSLPVTVNSDSNSSELFQGTANLTMKFGILPSELSYMVTCFKGVEGIFGSELLDYYNAVFITTNRMYIY</sequence>
<accession>D2VZP0</accession>
<evidence type="ECO:0000313" key="1">
    <source>
        <dbReference type="EMBL" id="EFC37730.1"/>
    </source>
</evidence>
<organism evidence="2">
    <name type="scientific">Naegleria gruberi</name>
    <name type="common">Amoeba</name>
    <dbReference type="NCBI Taxonomy" id="5762"/>
    <lineage>
        <taxon>Eukaryota</taxon>
        <taxon>Discoba</taxon>
        <taxon>Heterolobosea</taxon>
        <taxon>Tetramitia</taxon>
        <taxon>Eutetramitia</taxon>
        <taxon>Vahlkampfiidae</taxon>
        <taxon>Naegleria</taxon>
    </lineage>
</organism>
<dbReference type="GeneID" id="8857647"/>
<reference evidence="1 2" key="1">
    <citation type="journal article" date="2010" name="Cell">
        <title>The genome of Naegleria gruberi illuminates early eukaryotic versatility.</title>
        <authorList>
            <person name="Fritz-Laylin L.K."/>
            <person name="Prochnik S.E."/>
            <person name="Ginger M.L."/>
            <person name="Dacks J.B."/>
            <person name="Carpenter M.L."/>
            <person name="Field M.C."/>
            <person name="Kuo A."/>
            <person name="Paredez A."/>
            <person name="Chapman J."/>
            <person name="Pham J."/>
            <person name="Shu S."/>
            <person name="Neupane R."/>
            <person name="Cipriano M."/>
            <person name="Mancuso J."/>
            <person name="Tu H."/>
            <person name="Salamov A."/>
            <person name="Lindquist E."/>
            <person name="Shapiro H."/>
            <person name="Lucas S."/>
            <person name="Grigoriev I.V."/>
            <person name="Cande W.Z."/>
            <person name="Fulton C."/>
            <person name="Rokhsar D.S."/>
            <person name="Dawson S.C."/>
        </authorList>
    </citation>
    <scope>NUCLEOTIDE SEQUENCE [LARGE SCALE GENOMIC DNA]</scope>
    <source>
        <strain evidence="1 2">NEG-M</strain>
    </source>
</reference>
<dbReference type="VEuPathDB" id="AmoebaDB:NAEGRDRAFT_81847"/>